<evidence type="ECO:0000313" key="1">
    <source>
        <dbReference type="EMBL" id="GGH42809.1"/>
    </source>
</evidence>
<keyword evidence="2" id="KW-1185">Reference proteome</keyword>
<proteinExistence type="predicted"/>
<evidence type="ECO:0000313" key="2">
    <source>
        <dbReference type="Proteomes" id="UP000600214"/>
    </source>
</evidence>
<comment type="caution">
    <text evidence="1">The sequence shown here is derived from an EMBL/GenBank/DDBJ whole genome shotgun (WGS) entry which is preliminary data.</text>
</comment>
<accession>A0ABQ1YXW2</accession>
<gene>
    <name evidence="1" type="ORF">GCM10007423_39710</name>
</gene>
<reference evidence="2" key="1">
    <citation type="journal article" date="2019" name="Int. J. Syst. Evol. Microbiol.">
        <title>The Global Catalogue of Microorganisms (GCM) 10K type strain sequencing project: providing services to taxonomists for standard genome sequencing and annotation.</title>
        <authorList>
            <consortium name="The Broad Institute Genomics Platform"/>
            <consortium name="The Broad Institute Genome Sequencing Center for Infectious Disease"/>
            <person name="Wu L."/>
            <person name="Ma J."/>
        </authorList>
    </citation>
    <scope>NUCLEOTIDE SEQUENCE [LARGE SCALE GENOMIC DNA]</scope>
    <source>
        <strain evidence="2">CGMCC 1.15288</strain>
    </source>
</reference>
<dbReference type="RefSeq" id="WP_188935366.1">
    <property type="nucleotide sequence ID" value="NZ_BMIA01000003.1"/>
</dbReference>
<organism evidence="1 2">
    <name type="scientific">Dyadobacter endophyticus</name>
    <dbReference type="NCBI Taxonomy" id="1749036"/>
    <lineage>
        <taxon>Bacteria</taxon>
        <taxon>Pseudomonadati</taxon>
        <taxon>Bacteroidota</taxon>
        <taxon>Cytophagia</taxon>
        <taxon>Cytophagales</taxon>
        <taxon>Spirosomataceae</taxon>
        <taxon>Dyadobacter</taxon>
    </lineage>
</organism>
<sequence length="149" mass="17515">MLYLPKGMTVGCHNVQVRVLGPHMSPFDEKVGDGRFKLGVEYCSREDVFIERMEVRERIINIFKEMSIPLDISILDRFLFHQIRNAPLYKLMLPHGSYVITKIIFKEGMQWVYCEEMYNDPPSQIYFWQGPFSGICEIVHNNIQPKGIR</sequence>
<dbReference type="EMBL" id="BMIA01000003">
    <property type="protein sequence ID" value="GGH42809.1"/>
    <property type="molecule type" value="Genomic_DNA"/>
</dbReference>
<name>A0ABQ1YXW2_9BACT</name>
<protein>
    <submittedName>
        <fullName evidence="1">Uncharacterized protein</fullName>
    </submittedName>
</protein>
<dbReference type="Proteomes" id="UP000600214">
    <property type="component" value="Unassembled WGS sequence"/>
</dbReference>